<evidence type="ECO:0000259" key="2">
    <source>
        <dbReference type="PROSITE" id="PS50110"/>
    </source>
</evidence>
<keyword evidence="1" id="KW-0597">Phosphoprotein</keyword>
<organism evidence="3 4">
    <name type="scientific">Aquimarina brevivitae</name>
    <dbReference type="NCBI Taxonomy" id="323412"/>
    <lineage>
        <taxon>Bacteria</taxon>
        <taxon>Pseudomonadati</taxon>
        <taxon>Bacteroidota</taxon>
        <taxon>Flavobacteriia</taxon>
        <taxon>Flavobacteriales</taxon>
        <taxon>Flavobacteriaceae</taxon>
        <taxon>Aquimarina</taxon>
    </lineage>
</organism>
<dbReference type="PANTHER" id="PTHR44520">
    <property type="entry name" value="RESPONSE REGULATOR RCP1-RELATED"/>
    <property type="match status" value="1"/>
</dbReference>
<dbReference type="Proteomes" id="UP000292262">
    <property type="component" value="Unassembled WGS sequence"/>
</dbReference>
<feature type="domain" description="Response regulatory" evidence="2">
    <location>
        <begin position="7"/>
        <end position="134"/>
    </location>
</feature>
<accession>A0A4Q7NZF5</accession>
<dbReference type="InterPro" id="IPR052893">
    <property type="entry name" value="TCS_response_regulator"/>
</dbReference>
<dbReference type="GO" id="GO:0000160">
    <property type="term" value="P:phosphorelay signal transduction system"/>
    <property type="evidence" value="ECO:0007669"/>
    <property type="project" value="InterPro"/>
</dbReference>
<feature type="modified residue" description="4-aspartylphosphate" evidence="1">
    <location>
        <position position="64"/>
    </location>
</feature>
<comment type="caution">
    <text evidence="3">The sequence shown here is derived from an EMBL/GenBank/DDBJ whole genome shotgun (WGS) entry which is preliminary data.</text>
</comment>
<evidence type="ECO:0000313" key="3">
    <source>
        <dbReference type="EMBL" id="RZS92440.1"/>
    </source>
</evidence>
<gene>
    <name evidence="3" type="ORF">EV197_2578</name>
</gene>
<dbReference type="Pfam" id="PF00072">
    <property type="entry name" value="Response_reg"/>
    <property type="match status" value="1"/>
</dbReference>
<keyword evidence="4" id="KW-1185">Reference proteome</keyword>
<protein>
    <submittedName>
        <fullName evidence="3">Response regulator receiver domain-containing protein</fullName>
    </submittedName>
</protein>
<dbReference type="Gene3D" id="3.40.50.2300">
    <property type="match status" value="1"/>
</dbReference>
<dbReference type="PANTHER" id="PTHR44520:SF2">
    <property type="entry name" value="RESPONSE REGULATOR RCP1"/>
    <property type="match status" value="1"/>
</dbReference>
<dbReference type="InterPro" id="IPR011006">
    <property type="entry name" value="CheY-like_superfamily"/>
</dbReference>
<dbReference type="InterPro" id="IPR001789">
    <property type="entry name" value="Sig_transdc_resp-reg_receiver"/>
</dbReference>
<evidence type="ECO:0000313" key="4">
    <source>
        <dbReference type="Proteomes" id="UP000292262"/>
    </source>
</evidence>
<dbReference type="RefSeq" id="WP_165389057.1">
    <property type="nucleotide sequence ID" value="NZ_SGXE01000003.1"/>
</dbReference>
<dbReference type="SUPFAM" id="SSF52172">
    <property type="entry name" value="CheY-like"/>
    <property type="match status" value="1"/>
</dbReference>
<name>A0A4Q7NZF5_9FLAO</name>
<reference evidence="3 4" key="1">
    <citation type="submission" date="2019-02" db="EMBL/GenBank/DDBJ databases">
        <title>Genomic Encyclopedia of Type Strains, Phase IV (KMG-IV): sequencing the most valuable type-strain genomes for metagenomic binning, comparative biology and taxonomic classification.</title>
        <authorList>
            <person name="Goeker M."/>
        </authorList>
    </citation>
    <scope>NUCLEOTIDE SEQUENCE [LARGE SCALE GENOMIC DNA]</scope>
    <source>
        <strain evidence="3 4">DSM 17196</strain>
    </source>
</reference>
<dbReference type="SMART" id="SM00448">
    <property type="entry name" value="REC"/>
    <property type="match status" value="1"/>
</dbReference>
<proteinExistence type="predicted"/>
<dbReference type="EMBL" id="SGXE01000003">
    <property type="protein sequence ID" value="RZS92440.1"/>
    <property type="molecule type" value="Genomic_DNA"/>
</dbReference>
<evidence type="ECO:0000256" key="1">
    <source>
        <dbReference type="PROSITE-ProRule" id="PRU00169"/>
    </source>
</evidence>
<sequence>MRQSVNSVLLVDDDKATSFFNEIIVSRHKGFNQIEKAFSGQEALAYLKEIRDKQQIKPDLILLDINMPAMNGWEFITEFEKLDKSFTNSIKVVLLSTSSCKDDLEKSLTSPTVLDFIHKPLSFDALDILIDTHFNEYTKINA</sequence>
<dbReference type="AlphaFoldDB" id="A0A4Q7NZF5"/>
<dbReference type="PROSITE" id="PS50110">
    <property type="entry name" value="RESPONSE_REGULATORY"/>
    <property type="match status" value="1"/>
</dbReference>